<dbReference type="AlphaFoldDB" id="A0A4R2JI87"/>
<reference evidence="2 3" key="1">
    <citation type="submission" date="2019-03" db="EMBL/GenBank/DDBJ databases">
        <title>Genomic Encyclopedia of Type Strains, Phase IV (KMG-IV): sequencing the most valuable type-strain genomes for metagenomic binning, comparative biology and taxonomic classification.</title>
        <authorList>
            <person name="Goeker M."/>
        </authorList>
    </citation>
    <scope>NUCLEOTIDE SEQUENCE [LARGE SCALE GENOMIC DNA]</scope>
    <source>
        <strain evidence="2 3">DSM 45934</strain>
    </source>
</reference>
<feature type="domain" description="Beta-lactamase-related" evidence="1">
    <location>
        <begin position="26"/>
        <end position="405"/>
    </location>
</feature>
<comment type="caution">
    <text evidence="2">The sequence shown here is derived from an EMBL/GenBank/DDBJ whole genome shotgun (WGS) entry which is preliminary data.</text>
</comment>
<evidence type="ECO:0000313" key="2">
    <source>
        <dbReference type="EMBL" id="TCO59613.1"/>
    </source>
</evidence>
<name>A0A4R2JI87_9PSEU</name>
<dbReference type="InterPro" id="IPR001466">
    <property type="entry name" value="Beta-lactam-related"/>
</dbReference>
<sequence>MNTKSETAMWGHTEDGWGKVADAFRANFEGSPGEVGASCCVYVGGRPVVDLWGGLADSETQRPWQKDTISLPASTTKGATAICAHMLVERGELDLDAPVVKYWPEFGANGKDRIPVRWLLSHQAGLPVVDGRFTFEEACAGDLVLRALEAQRPEWEPGTEHVYHALTYGYLVGEVVRRISGKSLGTFFADEVAAPLGLNAYIGLPEEEEAKVARIDQAVPPTMENLTAGMIETTGLDADTVTRWITAVWGEGSIQARAGSLGGAFDNIAEVMHSRAYRAAEFPAANMLTDARSLARMYAATVSEVDGVRLLSPATVERAIEVQTDRTRMHGLPADLDLPADRSFYLSLGFWRACPPMQMAGPKSFGHPGSGGSIAFGEPDAEVGFGYVTNLYSFAPGDRRARDLADAVRSCLG</sequence>
<gene>
    <name evidence="2" type="ORF">EV192_104456</name>
</gene>
<organism evidence="2 3">
    <name type="scientific">Actinocrispum wychmicini</name>
    <dbReference type="NCBI Taxonomy" id="1213861"/>
    <lineage>
        <taxon>Bacteria</taxon>
        <taxon>Bacillati</taxon>
        <taxon>Actinomycetota</taxon>
        <taxon>Actinomycetes</taxon>
        <taxon>Pseudonocardiales</taxon>
        <taxon>Pseudonocardiaceae</taxon>
        <taxon>Actinocrispum</taxon>
    </lineage>
</organism>
<keyword evidence="3" id="KW-1185">Reference proteome</keyword>
<dbReference type="InterPro" id="IPR012338">
    <property type="entry name" value="Beta-lactam/transpept-like"/>
</dbReference>
<proteinExistence type="predicted"/>
<dbReference type="PANTHER" id="PTHR43319:SF3">
    <property type="entry name" value="BETA-LACTAMASE-RELATED DOMAIN-CONTAINING PROTEIN"/>
    <property type="match status" value="1"/>
</dbReference>
<dbReference type="EMBL" id="SLWS01000004">
    <property type="protein sequence ID" value="TCO59613.1"/>
    <property type="molecule type" value="Genomic_DNA"/>
</dbReference>
<dbReference type="OrthoDB" id="3422781at2"/>
<dbReference type="InterPro" id="IPR052907">
    <property type="entry name" value="Beta-lactamase/esterase"/>
</dbReference>
<dbReference type="SUPFAM" id="SSF56601">
    <property type="entry name" value="beta-lactamase/transpeptidase-like"/>
    <property type="match status" value="1"/>
</dbReference>
<dbReference type="PANTHER" id="PTHR43319">
    <property type="entry name" value="BETA-LACTAMASE-RELATED"/>
    <property type="match status" value="1"/>
</dbReference>
<evidence type="ECO:0000259" key="1">
    <source>
        <dbReference type="Pfam" id="PF00144"/>
    </source>
</evidence>
<evidence type="ECO:0000313" key="3">
    <source>
        <dbReference type="Proteomes" id="UP000295680"/>
    </source>
</evidence>
<dbReference type="Gene3D" id="3.40.710.10">
    <property type="entry name" value="DD-peptidase/beta-lactamase superfamily"/>
    <property type="match status" value="1"/>
</dbReference>
<dbReference type="Proteomes" id="UP000295680">
    <property type="component" value="Unassembled WGS sequence"/>
</dbReference>
<dbReference type="Pfam" id="PF00144">
    <property type="entry name" value="Beta-lactamase"/>
    <property type="match status" value="1"/>
</dbReference>
<accession>A0A4R2JI87</accession>
<dbReference type="RefSeq" id="WP_132117643.1">
    <property type="nucleotide sequence ID" value="NZ_SLWS01000004.1"/>
</dbReference>
<protein>
    <submittedName>
        <fullName evidence="2">CubicO group peptidase (Beta-lactamase class C family)</fullName>
    </submittedName>
</protein>